<accession>A0A368VLS7</accession>
<dbReference type="EMBL" id="QPJD01000020">
    <property type="protein sequence ID" value="RCW41912.1"/>
    <property type="molecule type" value="Genomic_DNA"/>
</dbReference>
<reference evidence="1 2" key="1">
    <citation type="submission" date="2018-07" db="EMBL/GenBank/DDBJ databases">
        <title>Genomic Encyclopedia of Type Strains, Phase III (KMG-III): the genomes of soil and plant-associated and newly described type strains.</title>
        <authorList>
            <person name="Whitman W."/>
        </authorList>
    </citation>
    <scope>NUCLEOTIDE SEQUENCE [LARGE SCALE GENOMIC DNA]</scope>
    <source>
        <strain evidence="1 2">CECT 7506</strain>
    </source>
</reference>
<evidence type="ECO:0000313" key="1">
    <source>
        <dbReference type="EMBL" id="RCW41912.1"/>
    </source>
</evidence>
<protein>
    <submittedName>
        <fullName evidence="1">Uncharacterized protein</fullName>
    </submittedName>
</protein>
<keyword evidence="2" id="KW-1185">Reference proteome</keyword>
<dbReference type="Proteomes" id="UP000252415">
    <property type="component" value="Unassembled WGS sequence"/>
</dbReference>
<dbReference type="OrthoDB" id="2887638at2"/>
<proteinExistence type="predicted"/>
<comment type="caution">
    <text evidence="1">The sequence shown here is derived from an EMBL/GenBank/DDBJ whole genome shotgun (WGS) entry which is preliminary data.</text>
</comment>
<gene>
    <name evidence="1" type="ORF">DFP97_12046</name>
</gene>
<evidence type="ECO:0000313" key="2">
    <source>
        <dbReference type="Proteomes" id="UP000252415"/>
    </source>
</evidence>
<dbReference type="AlphaFoldDB" id="A0A368VLS7"/>
<organism evidence="1 2">
    <name type="scientific">Paenibacillus prosopidis</name>
    <dbReference type="NCBI Taxonomy" id="630520"/>
    <lineage>
        <taxon>Bacteria</taxon>
        <taxon>Bacillati</taxon>
        <taxon>Bacillota</taxon>
        <taxon>Bacilli</taxon>
        <taxon>Bacillales</taxon>
        <taxon>Paenibacillaceae</taxon>
        <taxon>Paenibacillus</taxon>
    </lineage>
</organism>
<name>A0A368VLS7_9BACL</name>
<sequence>MTDPITHTGFVAAAHNRKAGEVFPFIDAYVAKKEQEIAEIEQMVERYEKRRLMEDRAYQSMSTLRRMLTGKKPDHHLAVEYIHFVRKPMEKVRALRLEIEKVRKIQNGSAASDIVSVSHELASEMNEIDLVTRPYK</sequence>
<dbReference type="RefSeq" id="WP_114383497.1">
    <property type="nucleotide sequence ID" value="NZ_QPJD01000020.1"/>
</dbReference>